<dbReference type="EMBL" id="PHWZ01000928">
    <property type="protein sequence ID" value="TEY29591.1"/>
    <property type="molecule type" value="Genomic_DNA"/>
</dbReference>
<feature type="region of interest" description="Disordered" evidence="1">
    <location>
        <begin position="1"/>
        <end position="24"/>
    </location>
</feature>
<evidence type="ECO:0000313" key="2">
    <source>
        <dbReference type="EMBL" id="TEY29591.1"/>
    </source>
</evidence>
<sequence length="145" mass="15743">MSSFSRSLEKPKTLCSQSISPSSSKAMNAGMFIVNVDRGKALHVCGTISPSDGSYPDEDASFDGDYPDGSDVDALEDDDDNLLPFEDELDEKHYLSLEAECFSERVTKTPATKSDQVIELSSSGSEYKGKQSAGSKKKRKSKSLK</sequence>
<feature type="compositionally biased region" description="Polar residues" evidence="1">
    <location>
        <begin position="110"/>
        <end position="125"/>
    </location>
</feature>
<protein>
    <submittedName>
        <fullName evidence="2">Uncharacterized protein</fullName>
    </submittedName>
</protein>
<keyword evidence="3" id="KW-1185">Reference proteome</keyword>
<reference evidence="2 3" key="1">
    <citation type="submission" date="2017-11" db="EMBL/GenBank/DDBJ databases">
        <title>Comparative genomics of Botrytis spp.</title>
        <authorList>
            <person name="Valero-Jimenez C.A."/>
            <person name="Tapia P."/>
            <person name="Veloso J."/>
            <person name="Silva-Moreno E."/>
            <person name="Staats M."/>
            <person name="Valdes J.H."/>
            <person name="Van Kan J.A.L."/>
        </authorList>
    </citation>
    <scope>NUCLEOTIDE SEQUENCE [LARGE SCALE GENOMIC DNA]</scope>
    <source>
        <strain evidence="2 3">MUCL2830</strain>
    </source>
</reference>
<feature type="region of interest" description="Disordered" evidence="1">
    <location>
        <begin position="110"/>
        <end position="145"/>
    </location>
</feature>
<feature type="region of interest" description="Disordered" evidence="1">
    <location>
        <begin position="46"/>
        <end position="72"/>
    </location>
</feature>
<feature type="compositionally biased region" description="Polar residues" evidence="1">
    <location>
        <begin position="14"/>
        <end position="24"/>
    </location>
</feature>
<accession>A0A4Y8CER8</accession>
<dbReference type="Proteomes" id="UP000297299">
    <property type="component" value="Unassembled WGS sequence"/>
</dbReference>
<feature type="compositionally biased region" description="Basic residues" evidence="1">
    <location>
        <begin position="135"/>
        <end position="145"/>
    </location>
</feature>
<evidence type="ECO:0000313" key="3">
    <source>
        <dbReference type="Proteomes" id="UP000297299"/>
    </source>
</evidence>
<evidence type="ECO:0000256" key="1">
    <source>
        <dbReference type="SAM" id="MobiDB-lite"/>
    </source>
</evidence>
<dbReference type="AlphaFoldDB" id="A0A4Y8CER8"/>
<proteinExistence type="predicted"/>
<comment type="caution">
    <text evidence="2">The sequence shown here is derived from an EMBL/GenBank/DDBJ whole genome shotgun (WGS) entry which is preliminary data.</text>
</comment>
<feature type="compositionally biased region" description="Acidic residues" evidence="1">
    <location>
        <begin position="55"/>
        <end position="72"/>
    </location>
</feature>
<name>A0A4Y8CER8_9HELO</name>
<organism evidence="2 3">
    <name type="scientific">Botryotinia calthae</name>
    <dbReference type="NCBI Taxonomy" id="38488"/>
    <lineage>
        <taxon>Eukaryota</taxon>
        <taxon>Fungi</taxon>
        <taxon>Dikarya</taxon>
        <taxon>Ascomycota</taxon>
        <taxon>Pezizomycotina</taxon>
        <taxon>Leotiomycetes</taxon>
        <taxon>Helotiales</taxon>
        <taxon>Sclerotiniaceae</taxon>
        <taxon>Botryotinia</taxon>
    </lineage>
</organism>
<gene>
    <name evidence="2" type="ORF">BOTCAL_0932g00010</name>
</gene>